<keyword evidence="1" id="KW-0812">Transmembrane</keyword>
<sequence>MVGGGLLALGVATRYLGLLLALTMLGAVVTAGRIDGGSHLILPPILGLLCLLCLLFATRGSGAWQLLPNVTRGVLHWGKRVT</sequence>
<feature type="transmembrane region" description="Helical" evidence="1">
    <location>
        <begin position="6"/>
        <end position="28"/>
    </location>
</feature>
<keyword evidence="1" id="KW-0472">Membrane</keyword>
<feature type="transmembrane region" description="Helical" evidence="1">
    <location>
        <begin position="40"/>
        <end position="58"/>
    </location>
</feature>
<dbReference type="EMBL" id="CADCWP010000090">
    <property type="protein sequence ID" value="CAA9567730.1"/>
    <property type="molecule type" value="Genomic_DNA"/>
</dbReference>
<reference evidence="2" key="1">
    <citation type="submission" date="2020-02" db="EMBL/GenBank/DDBJ databases">
        <authorList>
            <person name="Meier V. D."/>
        </authorList>
    </citation>
    <scope>NUCLEOTIDE SEQUENCE</scope>
    <source>
        <strain evidence="2">AVDCRST_MAG86</strain>
    </source>
</reference>
<protein>
    <submittedName>
        <fullName evidence="2">Uncharacterized protein</fullName>
    </submittedName>
</protein>
<name>A0A6J4V3T4_9DEIN</name>
<proteinExistence type="predicted"/>
<organism evidence="2">
    <name type="scientific">uncultured Truepera sp</name>
    <dbReference type="NCBI Taxonomy" id="543023"/>
    <lineage>
        <taxon>Bacteria</taxon>
        <taxon>Thermotogati</taxon>
        <taxon>Deinococcota</taxon>
        <taxon>Deinococci</taxon>
        <taxon>Trueperales</taxon>
        <taxon>Trueperaceae</taxon>
        <taxon>Truepera</taxon>
        <taxon>environmental samples</taxon>
    </lineage>
</organism>
<keyword evidence="1" id="KW-1133">Transmembrane helix</keyword>
<evidence type="ECO:0000313" key="2">
    <source>
        <dbReference type="EMBL" id="CAA9567730.1"/>
    </source>
</evidence>
<gene>
    <name evidence="2" type="ORF">AVDCRST_MAG86-1340</name>
</gene>
<accession>A0A6J4V3T4</accession>
<evidence type="ECO:0000256" key="1">
    <source>
        <dbReference type="SAM" id="Phobius"/>
    </source>
</evidence>
<dbReference type="AlphaFoldDB" id="A0A6J4V3T4"/>